<reference evidence="2" key="1">
    <citation type="journal article" date="2019" name="Int. J. Syst. Evol. Microbiol.">
        <title>The Global Catalogue of Microorganisms (GCM) 10K type strain sequencing project: providing services to taxonomists for standard genome sequencing and annotation.</title>
        <authorList>
            <consortium name="The Broad Institute Genomics Platform"/>
            <consortium name="The Broad Institute Genome Sequencing Center for Infectious Disease"/>
            <person name="Wu L."/>
            <person name="Ma J."/>
        </authorList>
    </citation>
    <scope>NUCLEOTIDE SEQUENCE [LARGE SCALE GENOMIC DNA]</scope>
    <source>
        <strain evidence="2">NBRC 108728</strain>
    </source>
</reference>
<name>A0ABM8GVR3_9MICO</name>
<geneLocation type="plasmid" evidence="1 2">
    <name>pNBRC108728a</name>
</geneLocation>
<protein>
    <submittedName>
        <fullName evidence="1">Uncharacterized protein</fullName>
    </submittedName>
</protein>
<sequence length="135" mass="14891">MSTDTTAPVQGSYGLEITFVLDSEQGWLQKVYRQDGPVRRLIVSTKVAPDIVLAIMQGIDYYVPEAAENYERSNMVTFVATATHRALQGMDQKVRRAASAVRDLETQRENFRSALINVIPSAPNAAAPGPTHSRQ</sequence>
<keyword evidence="2" id="KW-1185">Reference proteome</keyword>
<gene>
    <name evidence="1" type="ORF">GCM10025867_48000</name>
</gene>
<keyword evidence="1" id="KW-0614">Plasmid</keyword>
<organism evidence="1 2">
    <name type="scientific">Frondihabitans sucicola</name>
    <dbReference type="NCBI Taxonomy" id="1268041"/>
    <lineage>
        <taxon>Bacteria</taxon>
        <taxon>Bacillati</taxon>
        <taxon>Actinomycetota</taxon>
        <taxon>Actinomycetes</taxon>
        <taxon>Micrococcales</taxon>
        <taxon>Microbacteriaceae</taxon>
        <taxon>Frondihabitans</taxon>
    </lineage>
</organism>
<dbReference type="EMBL" id="AP027733">
    <property type="protein sequence ID" value="BDZ52559.1"/>
    <property type="molecule type" value="Genomic_DNA"/>
</dbReference>
<proteinExistence type="predicted"/>
<accession>A0ABM8GVR3</accession>
<dbReference type="Proteomes" id="UP001321486">
    <property type="component" value="Plasmid pNBRC108728a"/>
</dbReference>
<dbReference type="RefSeq" id="WP_286347403.1">
    <property type="nucleotide sequence ID" value="NZ_AP027733.1"/>
</dbReference>
<evidence type="ECO:0000313" key="1">
    <source>
        <dbReference type="EMBL" id="BDZ52559.1"/>
    </source>
</evidence>
<evidence type="ECO:0000313" key="2">
    <source>
        <dbReference type="Proteomes" id="UP001321486"/>
    </source>
</evidence>